<evidence type="ECO:0000256" key="5">
    <source>
        <dbReference type="ARBA" id="ARBA00022989"/>
    </source>
</evidence>
<evidence type="ECO:0000256" key="1">
    <source>
        <dbReference type="ARBA" id="ARBA00004651"/>
    </source>
</evidence>
<keyword evidence="11" id="KW-1185">Reference proteome</keyword>
<keyword evidence="6 7" id="KW-0472">Membrane</keyword>
<keyword evidence="4 7" id="KW-0812">Transmembrane</keyword>
<dbReference type="Gene3D" id="1.20.120.1220">
    <property type="match status" value="1"/>
</dbReference>
<accession>A0ABT2L1K2</accession>
<comment type="subcellular location">
    <subcellularLocation>
        <location evidence="1">Cell membrane</location>
        <topology evidence="1">Multi-pass membrane protein</topology>
    </subcellularLocation>
</comment>
<dbReference type="Proteomes" id="UP001206821">
    <property type="component" value="Unassembled WGS sequence"/>
</dbReference>
<evidence type="ECO:0000256" key="2">
    <source>
        <dbReference type="ARBA" id="ARBA00005801"/>
    </source>
</evidence>
<protein>
    <submittedName>
        <fullName evidence="10">Prepilin peptidase</fullName>
    </submittedName>
</protein>
<proteinExistence type="inferred from homology"/>
<feature type="domain" description="Prepilin peptidase A24 N-terminal" evidence="9">
    <location>
        <begin position="15"/>
        <end position="96"/>
    </location>
</feature>
<comment type="caution">
    <text evidence="10">The sequence shown here is derived from an EMBL/GenBank/DDBJ whole genome shotgun (WGS) entry which is preliminary data.</text>
</comment>
<dbReference type="InterPro" id="IPR010627">
    <property type="entry name" value="Prepilin_pept_A24_N"/>
</dbReference>
<dbReference type="InterPro" id="IPR050882">
    <property type="entry name" value="Prepilin_peptidase/N-MTase"/>
</dbReference>
<feature type="transmembrane region" description="Helical" evidence="7">
    <location>
        <begin position="195"/>
        <end position="216"/>
    </location>
</feature>
<dbReference type="InterPro" id="IPR000045">
    <property type="entry name" value="Prepilin_IV_endopep_pep"/>
</dbReference>
<evidence type="ECO:0000256" key="3">
    <source>
        <dbReference type="ARBA" id="ARBA00022475"/>
    </source>
</evidence>
<dbReference type="Pfam" id="PF06750">
    <property type="entry name" value="A24_N_bact"/>
    <property type="match status" value="1"/>
</dbReference>
<evidence type="ECO:0000259" key="9">
    <source>
        <dbReference type="Pfam" id="PF06750"/>
    </source>
</evidence>
<feature type="transmembrane region" description="Helical" evidence="7">
    <location>
        <begin position="225"/>
        <end position="242"/>
    </location>
</feature>
<reference evidence="10 11" key="1">
    <citation type="submission" date="2022-07" db="EMBL/GenBank/DDBJ databases">
        <title>Genomic and pangenome structural analysis of the polyextremophile Exiguobacterium.</title>
        <authorList>
            <person name="Shen L."/>
        </authorList>
    </citation>
    <scope>NUCLEOTIDE SEQUENCE [LARGE SCALE GENOMIC DNA]</scope>
    <source>
        <strain evidence="10 11">12_1</strain>
    </source>
</reference>
<feature type="domain" description="Prepilin type IV endopeptidase peptidase" evidence="8">
    <location>
        <begin position="108"/>
        <end position="211"/>
    </location>
</feature>
<feature type="transmembrane region" description="Helical" evidence="7">
    <location>
        <begin position="95"/>
        <end position="119"/>
    </location>
</feature>
<evidence type="ECO:0000313" key="11">
    <source>
        <dbReference type="Proteomes" id="UP001206821"/>
    </source>
</evidence>
<dbReference type="RefSeq" id="WP_245175554.1">
    <property type="nucleotide sequence ID" value="NZ_JANIEK010000034.1"/>
</dbReference>
<dbReference type="EMBL" id="JANIEK010000034">
    <property type="protein sequence ID" value="MCT4795735.1"/>
    <property type="molecule type" value="Genomic_DNA"/>
</dbReference>
<organism evidence="10 11">
    <name type="scientific">Exiguobacterium alkaliphilum</name>
    <dbReference type="NCBI Taxonomy" id="1428684"/>
    <lineage>
        <taxon>Bacteria</taxon>
        <taxon>Bacillati</taxon>
        <taxon>Bacillota</taxon>
        <taxon>Bacilli</taxon>
        <taxon>Bacillales</taxon>
        <taxon>Bacillales Family XII. Incertae Sedis</taxon>
        <taxon>Exiguobacterium</taxon>
    </lineage>
</organism>
<dbReference type="PANTHER" id="PTHR30487:SF0">
    <property type="entry name" value="PREPILIN LEADER PEPTIDASE_N-METHYLTRANSFERASE-RELATED"/>
    <property type="match status" value="1"/>
</dbReference>
<name>A0ABT2L1K2_9BACL</name>
<feature type="transmembrane region" description="Helical" evidence="7">
    <location>
        <begin position="125"/>
        <end position="145"/>
    </location>
</feature>
<evidence type="ECO:0000256" key="7">
    <source>
        <dbReference type="SAM" id="Phobius"/>
    </source>
</evidence>
<sequence>MTKLLDLIGLIYSIVLGAVITSFTNVVGLRVPQKQSIVTPRSHCPSCGHVLSAWELVPVFGYLFLRGKCRGCGGRIAPTYPLFELLGAIGYGYSFWLYGFSGTTLLAFVFLSTLLALAMSDLSTMLVPNVILLYTAPVLLALAYVSGATWWGPLAGALLGFSFLATVFFVSKGGLGAGDVKLFTVIGLVLGPRDVLVALFLASLIGAVVGLALIGLKRIGRKQPIPFVPSIALGTMLTFWFSERFFDWYFDLL</sequence>
<evidence type="ECO:0000256" key="4">
    <source>
        <dbReference type="ARBA" id="ARBA00022692"/>
    </source>
</evidence>
<dbReference type="Pfam" id="PF01478">
    <property type="entry name" value="Peptidase_A24"/>
    <property type="match status" value="1"/>
</dbReference>
<gene>
    <name evidence="10" type="ORF">NQG31_09265</name>
</gene>
<feature type="transmembrane region" description="Helical" evidence="7">
    <location>
        <begin position="7"/>
        <end position="28"/>
    </location>
</feature>
<evidence type="ECO:0000256" key="6">
    <source>
        <dbReference type="ARBA" id="ARBA00023136"/>
    </source>
</evidence>
<comment type="similarity">
    <text evidence="2">Belongs to the peptidase A24 family.</text>
</comment>
<evidence type="ECO:0000313" key="10">
    <source>
        <dbReference type="EMBL" id="MCT4795735.1"/>
    </source>
</evidence>
<evidence type="ECO:0000259" key="8">
    <source>
        <dbReference type="Pfam" id="PF01478"/>
    </source>
</evidence>
<keyword evidence="3" id="KW-1003">Cell membrane</keyword>
<dbReference type="PANTHER" id="PTHR30487">
    <property type="entry name" value="TYPE 4 PREPILIN-LIKE PROTEINS LEADER PEPTIDE-PROCESSING ENZYME"/>
    <property type="match status" value="1"/>
</dbReference>
<keyword evidence="5 7" id="KW-1133">Transmembrane helix</keyword>